<keyword evidence="4" id="KW-0456">Lyase</keyword>
<keyword evidence="3" id="KW-0460">Magnesium</keyword>
<dbReference type="Gene3D" id="3.60.120.10">
    <property type="entry name" value="Anthranilate synthase"/>
    <property type="match status" value="1"/>
</dbReference>
<dbReference type="InterPro" id="IPR015890">
    <property type="entry name" value="Chorismate_C"/>
</dbReference>
<dbReference type="NCBIfam" id="TIGR03494">
    <property type="entry name" value="salicyl_syn"/>
    <property type="match status" value="1"/>
</dbReference>
<evidence type="ECO:0000256" key="2">
    <source>
        <dbReference type="ARBA" id="ARBA00022723"/>
    </source>
</evidence>
<evidence type="ECO:0000256" key="4">
    <source>
        <dbReference type="ARBA" id="ARBA00023239"/>
    </source>
</evidence>
<dbReference type="Pfam" id="PF00425">
    <property type="entry name" value="Chorismate_bind"/>
    <property type="match status" value="1"/>
</dbReference>
<feature type="domain" description="Chorismate-utilising enzyme C-terminal" evidence="5">
    <location>
        <begin position="178"/>
        <end position="431"/>
    </location>
</feature>
<dbReference type="EMBL" id="JACHGN010000006">
    <property type="protein sequence ID" value="MBB5133711.1"/>
    <property type="molecule type" value="Genomic_DNA"/>
</dbReference>
<dbReference type="InterPro" id="IPR036736">
    <property type="entry name" value="ACP-like_sf"/>
</dbReference>
<comment type="cofactor">
    <cofactor evidence="1">
        <name>Mg(2+)</name>
        <dbReference type="ChEBI" id="CHEBI:18420"/>
    </cofactor>
</comment>
<dbReference type="InterPro" id="IPR005801">
    <property type="entry name" value="ADC_synthase"/>
</dbReference>
<dbReference type="InterPro" id="IPR019999">
    <property type="entry name" value="Anth_synth_I-like"/>
</dbReference>
<keyword evidence="8" id="KW-1185">Reference proteome</keyword>
<dbReference type="SUPFAM" id="SSF47336">
    <property type="entry name" value="ACP-like"/>
    <property type="match status" value="1"/>
</dbReference>
<protein>
    <submittedName>
        <fullName evidence="7">Salicylate synthase</fullName>
    </submittedName>
</protein>
<evidence type="ECO:0000256" key="1">
    <source>
        <dbReference type="ARBA" id="ARBA00001946"/>
    </source>
</evidence>
<dbReference type="Proteomes" id="UP000578449">
    <property type="component" value="Unassembled WGS sequence"/>
</dbReference>
<name>A0A840P772_9ACTN</name>
<evidence type="ECO:0000259" key="5">
    <source>
        <dbReference type="Pfam" id="PF00425"/>
    </source>
</evidence>
<reference evidence="7 8" key="1">
    <citation type="submission" date="2020-08" db="EMBL/GenBank/DDBJ databases">
        <title>Genomic Encyclopedia of Type Strains, Phase IV (KMG-IV): sequencing the most valuable type-strain genomes for metagenomic binning, comparative biology and taxonomic classification.</title>
        <authorList>
            <person name="Goeker M."/>
        </authorList>
    </citation>
    <scope>NUCLEOTIDE SEQUENCE [LARGE SCALE GENOMIC DNA]</scope>
    <source>
        <strain evidence="7 8">DSM 45615</strain>
    </source>
</reference>
<dbReference type="Gene3D" id="1.10.1200.10">
    <property type="entry name" value="ACP-like"/>
    <property type="match status" value="1"/>
</dbReference>
<dbReference type="PRINTS" id="PR00095">
    <property type="entry name" value="ANTSNTHASEI"/>
</dbReference>
<dbReference type="AlphaFoldDB" id="A0A840P772"/>
<dbReference type="RefSeq" id="WP_185050643.1">
    <property type="nucleotide sequence ID" value="NZ_BAABIX010000001.1"/>
</dbReference>
<dbReference type="PANTHER" id="PTHR11236:SF48">
    <property type="entry name" value="ISOCHORISMATE SYNTHASE MENF"/>
    <property type="match status" value="1"/>
</dbReference>
<dbReference type="GO" id="GO:0046872">
    <property type="term" value="F:metal ion binding"/>
    <property type="evidence" value="ECO:0007669"/>
    <property type="project" value="UniProtKB-KW"/>
</dbReference>
<dbReference type="SUPFAM" id="SSF56322">
    <property type="entry name" value="ADC synthase"/>
    <property type="match status" value="1"/>
</dbReference>
<proteinExistence type="predicted"/>
<gene>
    <name evidence="7" type="ORF">HNP84_003437</name>
</gene>
<dbReference type="InterPro" id="IPR009081">
    <property type="entry name" value="PP-bd_ACP"/>
</dbReference>
<accession>A0A840P772</accession>
<comment type="caution">
    <text evidence="7">The sequence shown here is derived from an EMBL/GenBank/DDBJ whole genome shotgun (WGS) entry which is preliminary data.</text>
</comment>
<evidence type="ECO:0000256" key="3">
    <source>
        <dbReference type="ARBA" id="ARBA00022842"/>
    </source>
</evidence>
<dbReference type="GO" id="GO:0000162">
    <property type="term" value="P:L-tryptophan biosynthetic process"/>
    <property type="evidence" value="ECO:0007669"/>
    <property type="project" value="TreeGrafter"/>
</dbReference>
<organism evidence="7 8">
    <name type="scientific">Thermocatellispora tengchongensis</name>
    <dbReference type="NCBI Taxonomy" id="1073253"/>
    <lineage>
        <taxon>Bacteria</taxon>
        <taxon>Bacillati</taxon>
        <taxon>Actinomycetota</taxon>
        <taxon>Actinomycetes</taxon>
        <taxon>Streptosporangiales</taxon>
        <taxon>Streptosporangiaceae</taxon>
        <taxon>Thermocatellispora</taxon>
    </lineage>
</organism>
<evidence type="ECO:0000259" key="6">
    <source>
        <dbReference type="Pfam" id="PF00550"/>
    </source>
</evidence>
<feature type="domain" description="Carrier" evidence="6">
    <location>
        <begin position="458"/>
        <end position="520"/>
    </location>
</feature>
<dbReference type="Pfam" id="PF00550">
    <property type="entry name" value="PP-binding"/>
    <property type="match status" value="1"/>
</dbReference>
<dbReference type="PANTHER" id="PTHR11236">
    <property type="entry name" value="AMINOBENZOATE/ANTHRANILATE SYNTHASE"/>
    <property type="match status" value="1"/>
</dbReference>
<keyword evidence="2" id="KW-0479">Metal-binding</keyword>
<dbReference type="GO" id="GO:0008909">
    <property type="term" value="F:isochorismate synthase activity"/>
    <property type="evidence" value="ECO:0007669"/>
    <property type="project" value="InterPro"/>
</dbReference>
<sequence length="528" mass="56454">MSPTLRYRSSSVPIPGDPMPAAVRVARRAGEEPFVLYECQDTWSVALGAAVELTVTPAAVRLSGPDGERTLPWSGHPGPALRELTADLPVEDWTAYGTAAFELAYAGGPAHAELPPDTVLLHLVVPRTEVRVQGGTATVRALDPGDAVTAAALAALADTAEEPEPVLVDVDPERGDGELYRKAVHTAVREIQDGALHKVILSRVVPVPEPVDLAATYLRGRRRNTPARSFLLNLGGMRAAGFSPEIVLSVDAEGRVRTQPLAGTRALTGDAGEDARLRRELLGDPKEVYEHAISVRTSFEELEAVCAPGSVRIADYMTVKPRGTAQHLGSDLYGRLAPGRDGWDALAALFPAVTVSGIPKAEAYDAIRRLETEARGLYGGAVLTVGRDGALDAALVLRSVYQRDGRTWLRAGAGVVGQSLPEREFTETCEKLRSVSQSVVRAAPPSVAPGGLDLDVMRRDVAEALRRPETEVEDEVSLIVQGLDSVGLMTVVSKWSAYGVRLKLADLARDPRLVAWAELVRRQRSAAG</sequence>
<dbReference type="GO" id="GO:0016833">
    <property type="term" value="F:oxo-acid-lyase activity"/>
    <property type="evidence" value="ECO:0007669"/>
    <property type="project" value="InterPro"/>
</dbReference>
<dbReference type="InterPro" id="IPR019996">
    <property type="entry name" value="Salicylate_synthase"/>
</dbReference>
<evidence type="ECO:0000313" key="7">
    <source>
        <dbReference type="EMBL" id="MBB5133711.1"/>
    </source>
</evidence>
<evidence type="ECO:0000313" key="8">
    <source>
        <dbReference type="Proteomes" id="UP000578449"/>
    </source>
</evidence>